<dbReference type="Proteomes" id="UP000316621">
    <property type="component" value="Chromosome 2"/>
</dbReference>
<dbReference type="AlphaFoldDB" id="A0A4Y7IVV4"/>
<sequence>MTMKHATPYEMNHGYIVSGQVMHNGTSDGFPDMLYLSKAVIEEGKAWITRVGISQKCYNLDVMEINDVTRLDLHTLP</sequence>
<reference evidence="1 2" key="1">
    <citation type="journal article" date="2018" name="Science">
        <title>The opium poppy genome and morphinan production.</title>
        <authorList>
            <person name="Guo L."/>
            <person name="Winzer T."/>
            <person name="Yang X."/>
            <person name="Li Y."/>
            <person name="Ning Z."/>
            <person name="He Z."/>
            <person name="Teodor R."/>
            <person name="Lu Y."/>
            <person name="Bowser T.A."/>
            <person name="Graham I.A."/>
            <person name="Ye K."/>
        </authorList>
    </citation>
    <scope>NUCLEOTIDE SEQUENCE [LARGE SCALE GENOMIC DNA]</scope>
    <source>
        <strain evidence="2">cv. HN1</strain>
        <tissue evidence="1">Leaves</tissue>
    </source>
</reference>
<dbReference type="EMBL" id="CM010716">
    <property type="protein sequence ID" value="RZC51639.1"/>
    <property type="molecule type" value="Genomic_DNA"/>
</dbReference>
<proteinExistence type="predicted"/>
<evidence type="ECO:0000313" key="2">
    <source>
        <dbReference type="Proteomes" id="UP000316621"/>
    </source>
</evidence>
<organism evidence="1 2">
    <name type="scientific">Papaver somniferum</name>
    <name type="common">Opium poppy</name>
    <dbReference type="NCBI Taxonomy" id="3469"/>
    <lineage>
        <taxon>Eukaryota</taxon>
        <taxon>Viridiplantae</taxon>
        <taxon>Streptophyta</taxon>
        <taxon>Embryophyta</taxon>
        <taxon>Tracheophyta</taxon>
        <taxon>Spermatophyta</taxon>
        <taxon>Magnoliopsida</taxon>
        <taxon>Ranunculales</taxon>
        <taxon>Papaveraceae</taxon>
        <taxon>Papaveroideae</taxon>
        <taxon>Papaver</taxon>
    </lineage>
</organism>
<evidence type="ECO:0000313" key="1">
    <source>
        <dbReference type="EMBL" id="RZC51639.1"/>
    </source>
</evidence>
<keyword evidence="2" id="KW-1185">Reference proteome</keyword>
<protein>
    <submittedName>
        <fullName evidence="1">Uncharacterized protein</fullName>
    </submittedName>
</protein>
<name>A0A4Y7IVV4_PAPSO</name>
<accession>A0A4Y7IVV4</accession>
<gene>
    <name evidence="1" type="ORF">C5167_020063</name>
</gene>
<dbReference type="Gramene" id="RZC51639">
    <property type="protein sequence ID" value="RZC51639"/>
    <property type="gene ID" value="C5167_020063"/>
</dbReference>